<dbReference type="EMBL" id="SMFQ01000003">
    <property type="protein sequence ID" value="TCJ87831.1"/>
    <property type="molecule type" value="Genomic_DNA"/>
</dbReference>
<dbReference type="GO" id="GO:0016020">
    <property type="term" value="C:membrane"/>
    <property type="evidence" value="ECO:0007669"/>
    <property type="project" value="InterPro"/>
</dbReference>
<feature type="transmembrane region" description="Helical" evidence="1">
    <location>
        <begin position="5"/>
        <end position="23"/>
    </location>
</feature>
<organism evidence="2 3">
    <name type="scientific">Cocleimonas flava</name>
    <dbReference type="NCBI Taxonomy" id="634765"/>
    <lineage>
        <taxon>Bacteria</taxon>
        <taxon>Pseudomonadati</taxon>
        <taxon>Pseudomonadota</taxon>
        <taxon>Gammaproteobacteria</taxon>
        <taxon>Thiotrichales</taxon>
        <taxon>Thiotrichaceae</taxon>
        <taxon>Cocleimonas</taxon>
    </lineage>
</organism>
<proteinExistence type="predicted"/>
<keyword evidence="3" id="KW-1185">Reference proteome</keyword>
<dbReference type="NCBIfam" id="NF008528">
    <property type="entry name" value="PRK11463.1-2"/>
    <property type="match status" value="1"/>
</dbReference>
<keyword evidence="1" id="KW-1133">Transmembrane helix</keyword>
<name>A0A4R1FAH7_9GAMM</name>
<accession>A0A4R1FAH7</accession>
<keyword evidence="1" id="KW-0812">Transmembrane</keyword>
<gene>
    <name evidence="2" type="ORF">EV695_2346</name>
</gene>
<evidence type="ECO:0000256" key="1">
    <source>
        <dbReference type="SAM" id="Phobius"/>
    </source>
</evidence>
<keyword evidence="1" id="KW-0472">Membrane</keyword>
<dbReference type="Pfam" id="PF04186">
    <property type="entry name" value="FxsA"/>
    <property type="match status" value="1"/>
</dbReference>
<sequence length="180" mass="19009">MRSTAIFAVLFLIIPITEIYFLIKVGEVIGALPTIILVVLTAVIGAGLLRQQGLSTLARFQQNMSQGKIPAQEMVEGIILAVGGALLMTPGFVTDTIGFLCLLPFSRQYIASNIIKRSAMKVTGGMGGFGAGFNGQAGSPFNSDGADADIVEGEYTVVKDGEVHQETIVISNKNKSDSDL</sequence>
<dbReference type="Proteomes" id="UP000294887">
    <property type="component" value="Unassembled WGS sequence"/>
</dbReference>
<comment type="caution">
    <text evidence="2">The sequence shown here is derived from an EMBL/GenBank/DDBJ whole genome shotgun (WGS) entry which is preliminary data.</text>
</comment>
<dbReference type="RefSeq" id="WP_131906075.1">
    <property type="nucleotide sequence ID" value="NZ_BAAAFU010000004.1"/>
</dbReference>
<dbReference type="OrthoDB" id="9792788at2"/>
<protein>
    <submittedName>
        <fullName evidence="2">UPF0716 protein FxsA</fullName>
    </submittedName>
</protein>
<dbReference type="AlphaFoldDB" id="A0A4R1FAH7"/>
<dbReference type="InterPro" id="IPR007313">
    <property type="entry name" value="FxsA"/>
</dbReference>
<dbReference type="PANTHER" id="PTHR35335:SF1">
    <property type="entry name" value="UPF0716 PROTEIN FXSA"/>
    <property type="match status" value="1"/>
</dbReference>
<evidence type="ECO:0000313" key="2">
    <source>
        <dbReference type="EMBL" id="TCJ87831.1"/>
    </source>
</evidence>
<evidence type="ECO:0000313" key="3">
    <source>
        <dbReference type="Proteomes" id="UP000294887"/>
    </source>
</evidence>
<dbReference type="PANTHER" id="PTHR35335">
    <property type="entry name" value="UPF0716 PROTEIN FXSA"/>
    <property type="match status" value="1"/>
</dbReference>
<reference evidence="2 3" key="1">
    <citation type="submission" date="2019-03" db="EMBL/GenBank/DDBJ databases">
        <title>Genomic Encyclopedia of Type Strains, Phase IV (KMG-IV): sequencing the most valuable type-strain genomes for metagenomic binning, comparative biology and taxonomic classification.</title>
        <authorList>
            <person name="Goeker M."/>
        </authorList>
    </citation>
    <scope>NUCLEOTIDE SEQUENCE [LARGE SCALE GENOMIC DNA]</scope>
    <source>
        <strain evidence="2 3">DSM 24830</strain>
    </source>
</reference>
<feature type="transmembrane region" description="Helical" evidence="1">
    <location>
        <begin position="29"/>
        <end position="49"/>
    </location>
</feature>